<evidence type="ECO:0000259" key="1">
    <source>
        <dbReference type="Pfam" id="PF05678"/>
    </source>
</evidence>
<dbReference type="RefSeq" id="XP_019704676.1">
    <property type="nucleotide sequence ID" value="XM_019849117.1"/>
</dbReference>
<dbReference type="FunCoup" id="A0A6J0PFW0">
    <property type="interactions" value="17"/>
</dbReference>
<dbReference type="AlphaFoldDB" id="A0A6J0PFW0"/>
<evidence type="ECO:0000313" key="2">
    <source>
        <dbReference type="Proteomes" id="UP000504607"/>
    </source>
</evidence>
<dbReference type="PANTHER" id="PTHR34777">
    <property type="entry name" value="VQ MOTIF-CONTAINING PROTEIN 10"/>
    <property type="match status" value="1"/>
</dbReference>
<dbReference type="InParanoid" id="A0A6J0PFW0"/>
<dbReference type="InterPro" id="IPR008889">
    <property type="entry name" value="VQ"/>
</dbReference>
<dbReference type="InterPro" id="IPR039608">
    <property type="entry name" value="VQ_1/10"/>
</dbReference>
<dbReference type="Pfam" id="PF05678">
    <property type="entry name" value="VQ"/>
    <property type="match status" value="1"/>
</dbReference>
<name>A0A6J0PFW0_ELAGV</name>
<gene>
    <name evidence="3" type="primary">LOC109505610</name>
</gene>
<accession>A0A6J0PFW0</accession>
<dbReference type="OrthoDB" id="691083at2759"/>
<dbReference type="PANTHER" id="PTHR34777:SF1">
    <property type="entry name" value="VQ MOTIF-CONTAINING PROTEIN 10"/>
    <property type="match status" value="1"/>
</dbReference>
<protein>
    <submittedName>
        <fullName evidence="3">VQ motif-containing protein 10</fullName>
    </submittedName>
</protein>
<reference evidence="3" key="1">
    <citation type="submission" date="2025-08" db="UniProtKB">
        <authorList>
            <consortium name="RefSeq"/>
        </authorList>
    </citation>
    <scope>IDENTIFICATION</scope>
</reference>
<organism evidence="2 3">
    <name type="scientific">Elaeis guineensis var. tenera</name>
    <name type="common">Oil palm</name>
    <dbReference type="NCBI Taxonomy" id="51953"/>
    <lineage>
        <taxon>Eukaryota</taxon>
        <taxon>Viridiplantae</taxon>
        <taxon>Streptophyta</taxon>
        <taxon>Embryophyta</taxon>
        <taxon>Tracheophyta</taxon>
        <taxon>Spermatophyta</taxon>
        <taxon>Magnoliopsida</taxon>
        <taxon>Liliopsida</taxon>
        <taxon>Arecaceae</taxon>
        <taxon>Arecoideae</taxon>
        <taxon>Cocoseae</taxon>
        <taxon>Elaeidinae</taxon>
        <taxon>Elaeis</taxon>
    </lineage>
</organism>
<sequence length="89" mass="9949">MSVDGVHPMKVRIIVTKHVQTDARQFKTVVQSLTGKDSMVAAMADGRAERGGDVGRKRPARREVVRKELKGLSMELMPSMDELSELLRE</sequence>
<feature type="domain" description="VQ" evidence="1">
    <location>
        <begin position="13"/>
        <end position="38"/>
    </location>
</feature>
<proteinExistence type="predicted"/>
<dbReference type="Proteomes" id="UP000504607">
    <property type="component" value="Chromosome 3"/>
</dbReference>
<evidence type="ECO:0000313" key="3">
    <source>
        <dbReference type="RefSeq" id="XP_019704676.1"/>
    </source>
</evidence>
<keyword evidence="2" id="KW-1185">Reference proteome</keyword>